<evidence type="ECO:0000313" key="1">
    <source>
        <dbReference type="EMBL" id="GDY69650.1"/>
    </source>
</evidence>
<dbReference type="AlphaFoldDB" id="A0A4D4MCJ7"/>
<evidence type="ECO:0000313" key="3">
    <source>
        <dbReference type="Proteomes" id="UP000299211"/>
    </source>
</evidence>
<reference evidence="1 4" key="2">
    <citation type="submission" date="2019-04" db="EMBL/GenBank/DDBJ databases">
        <title>Draft genome sequences of Streptomyces avermitilis NBRC 14893.</title>
        <authorList>
            <person name="Komaki H."/>
            <person name="Tamura T."/>
            <person name="Hosoyama A."/>
        </authorList>
    </citation>
    <scope>NUCLEOTIDE SEQUENCE [LARGE SCALE GENOMIC DNA]</scope>
    <source>
        <strain evidence="1 4">NBRC 14893</strain>
    </source>
</reference>
<reference evidence="2 3" key="1">
    <citation type="submission" date="2019-04" db="EMBL/GenBank/DDBJ databases">
        <title>Draft genome sequences of Streptomyces avermitilis ATCC 31267.</title>
        <authorList>
            <person name="Komaki H."/>
            <person name="Tamura T."/>
            <person name="Hosoyama A."/>
        </authorList>
    </citation>
    <scope>NUCLEOTIDE SEQUENCE [LARGE SCALE GENOMIC DNA]</scope>
    <source>
        <strain evidence="2 3">ATCC 31267</strain>
    </source>
</reference>
<gene>
    <name evidence="1" type="ORF">SAV14893_090430</name>
    <name evidence="2" type="ORF">SAV31267_093890</name>
</gene>
<sequence length="41" mass="4437">MESALDNRELTLALRKCFSGAFVLNPSTEGPTGPDELTLIE</sequence>
<proteinExistence type="predicted"/>
<dbReference type="EMBL" id="BJHX01000002">
    <property type="protein sequence ID" value="GDY69650.1"/>
    <property type="molecule type" value="Genomic_DNA"/>
</dbReference>
<organism evidence="1 4">
    <name type="scientific">Streptomyces avermitilis</name>
    <dbReference type="NCBI Taxonomy" id="33903"/>
    <lineage>
        <taxon>Bacteria</taxon>
        <taxon>Bacillati</taxon>
        <taxon>Actinomycetota</taxon>
        <taxon>Actinomycetes</taxon>
        <taxon>Kitasatosporales</taxon>
        <taxon>Streptomycetaceae</taxon>
        <taxon>Streptomyces</taxon>
    </lineage>
</organism>
<evidence type="ECO:0000313" key="4">
    <source>
        <dbReference type="Proteomes" id="UP000302139"/>
    </source>
</evidence>
<comment type="caution">
    <text evidence="1">The sequence shown here is derived from an EMBL/GenBank/DDBJ whole genome shotgun (WGS) entry which is preliminary data.</text>
</comment>
<dbReference type="EMBL" id="BJHY01000002">
    <property type="protein sequence ID" value="GDY79904.1"/>
    <property type="molecule type" value="Genomic_DNA"/>
</dbReference>
<accession>A0A4D4MCJ7</accession>
<dbReference type="Proteomes" id="UP000302139">
    <property type="component" value="Unassembled WGS sequence"/>
</dbReference>
<evidence type="ECO:0000313" key="2">
    <source>
        <dbReference type="EMBL" id="GDY79904.1"/>
    </source>
</evidence>
<dbReference type="Proteomes" id="UP000299211">
    <property type="component" value="Unassembled WGS sequence"/>
</dbReference>
<name>A0A4D4MCJ7_STRAX</name>
<protein>
    <submittedName>
        <fullName evidence="1">Uncharacterized protein</fullName>
    </submittedName>
</protein>